<dbReference type="GO" id="GO:0051287">
    <property type="term" value="F:NAD binding"/>
    <property type="evidence" value="ECO:0007669"/>
    <property type="project" value="InterPro"/>
</dbReference>
<sequence length="323" mass="33931">MNLPPSPRRPPLHSESLAHSPPPCSRPPPSSSPAGSRRLEEILPPWAVLKRMDPSRPLAEQVRNARVLIPTTGMVGAADIAAAADLRLVAQPAAGYNNIDVAAAVRRGVPVTIAPGYNSHSVAEVALVMILMLSRRVDEARAVFGRREPIGGPVGHELHGKRLGIVGMGRVGGCLAEAARGLGMEVLGVTSTSPRADLEALLAASHVVSLHCPLTPATAGLIGATELALMRPGAILINCARGSVLQRDALWAALQSGKLRGVGLDTHWAEPAPTDDPLYGHPAVLALPHLGSISAEVYERFAGILADNIVRCKEGRELLHRLA</sequence>
<reference evidence="6 7" key="1">
    <citation type="journal article" date="2017" name="Mol. Biol. Evol.">
        <title>The 4-celled Tetrabaena socialis nuclear genome reveals the essential components for genetic control of cell number at the origin of multicellularity in the volvocine lineage.</title>
        <authorList>
            <person name="Featherston J."/>
            <person name="Arakaki Y."/>
            <person name="Hanschen E.R."/>
            <person name="Ferris P.J."/>
            <person name="Michod R.E."/>
            <person name="Olson B.J.S.C."/>
            <person name="Nozaki H."/>
            <person name="Durand P.M."/>
        </authorList>
    </citation>
    <scope>NUCLEOTIDE SEQUENCE [LARGE SCALE GENOMIC DNA]</scope>
    <source>
        <strain evidence="6 7">NIES-571</strain>
    </source>
</reference>
<dbReference type="SUPFAM" id="SSF52283">
    <property type="entry name" value="Formate/glycerate dehydrogenase catalytic domain-like"/>
    <property type="match status" value="1"/>
</dbReference>
<comment type="similarity">
    <text evidence="2">Belongs to the D-isomer specific 2-hydroxyacid dehydrogenase family.</text>
</comment>
<evidence type="ECO:0000313" key="6">
    <source>
        <dbReference type="EMBL" id="PNH06099.1"/>
    </source>
</evidence>
<dbReference type="SUPFAM" id="SSF51735">
    <property type="entry name" value="NAD(P)-binding Rossmann-fold domains"/>
    <property type="match status" value="1"/>
</dbReference>
<proteinExistence type="inferred from homology"/>
<accession>A0A2J8A0Q5</accession>
<dbReference type="PANTHER" id="PTHR42938">
    <property type="entry name" value="FORMATE DEHYDROGENASE 1"/>
    <property type="match status" value="1"/>
</dbReference>
<protein>
    <submittedName>
        <fullName evidence="6">Glyoxylate reductase</fullName>
    </submittedName>
</protein>
<evidence type="ECO:0000256" key="1">
    <source>
        <dbReference type="ARBA" id="ARBA00023002"/>
    </source>
</evidence>
<comment type="caution">
    <text evidence="6">The sequence shown here is derived from an EMBL/GenBank/DDBJ whole genome shotgun (WGS) entry which is preliminary data.</text>
</comment>
<dbReference type="Gene3D" id="3.40.50.720">
    <property type="entry name" value="NAD(P)-binding Rossmann-like Domain"/>
    <property type="match status" value="2"/>
</dbReference>
<dbReference type="Pfam" id="PF00389">
    <property type="entry name" value="2-Hacid_dh"/>
    <property type="match status" value="1"/>
</dbReference>
<organism evidence="6 7">
    <name type="scientific">Tetrabaena socialis</name>
    <dbReference type="NCBI Taxonomy" id="47790"/>
    <lineage>
        <taxon>Eukaryota</taxon>
        <taxon>Viridiplantae</taxon>
        <taxon>Chlorophyta</taxon>
        <taxon>core chlorophytes</taxon>
        <taxon>Chlorophyceae</taxon>
        <taxon>CS clade</taxon>
        <taxon>Chlamydomonadales</taxon>
        <taxon>Tetrabaenaceae</taxon>
        <taxon>Tetrabaena</taxon>
    </lineage>
</organism>
<feature type="domain" description="D-isomer specific 2-hydroxyacid dehydrogenase NAD-binding" evidence="5">
    <location>
        <begin position="128"/>
        <end position="291"/>
    </location>
</feature>
<dbReference type="InterPro" id="IPR029753">
    <property type="entry name" value="D-isomer_DH_CS"/>
</dbReference>
<dbReference type="OrthoDB" id="9991913at2759"/>
<evidence type="ECO:0000259" key="4">
    <source>
        <dbReference type="Pfam" id="PF00389"/>
    </source>
</evidence>
<feature type="region of interest" description="Disordered" evidence="3">
    <location>
        <begin position="1"/>
        <end position="37"/>
    </location>
</feature>
<keyword evidence="7" id="KW-1185">Reference proteome</keyword>
<gene>
    <name evidence="6" type="ORF">TSOC_007581</name>
</gene>
<evidence type="ECO:0000313" key="7">
    <source>
        <dbReference type="Proteomes" id="UP000236333"/>
    </source>
</evidence>
<dbReference type="Pfam" id="PF02826">
    <property type="entry name" value="2-Hacid_dh_C"/>
    <property type="match status" value="1"/>
</dbReference>
<feature type="compositionally biased region" description="Pro residues" evidence="3">
    <location>
        <begin position="20"/>
        <end position="31"/>
    </location>
</feature>
<dbReference type="InterPro" id="IPR006140">
    <property type="entry name" value="D-isomer_DH_NAD-bd"/>
</dbReference>
<dbReference type="InterPro" id="IPR006139">
    <property type="entry name" value="D-isomer_2_OHA_DH_cat_dom"/>
</dbReference>
<evidence type="ECO:0000259" key="5">
    <source>
        <dbReference type="Pfam" id="PF02826"/>
    </source>
</evidence>
<evidence type="ECO:0000256" key="2">
    <source>
        <dbReference type="RuleBase" id="RU003719"/>
    </source>
</evidence>
<evidence type="ECO:0000256" key="3">
    <source>
        <dbReference type="SAM" id="MobiDB-lite"/>
    </source>
</evidence>
<dbReference type="Proteomes" id="UP000236333">
    <property type="component" value="Unassembled WGS sequence"/>
</dbReference>
<name>A0A2J8A0Q5_9CHLO</name>
<dbReference type="PANTHER" id="PTHR42938:SF44">
    <property type="entry name" value="D-ISOMER SPECIFIC 2-HYDROXYACID DEHYDROGENASE NAD-BINDING"/>
    <property type="match status" value="1"/>
</dbReference>
<dbReference type="AlphaFoldDB" id="A0A2J8A0Q5"/>
<dbReference type="EMBL" id="PGGS01000259">
    <property type="protein sequence ID" value="PNH06099.1"/>
    <property type="molecule type" value="Genomic_DNA"/>
</dbReference>
<dbReference type="PROSITE" id="PS00670">
    <property type="entry name" value="D_2_HYDROXYACID_DH_2"/>
    <property type="match status" value="1"/>
</dbReference>
<feature type="domain" description="D-isomer specific 2-hydroxyacid dehydrogenase catalytic" evidence="4">
    <location>
        <begin position="55"/>
        <end position="321"/>
    </location>
</feature>
<keyword evidence="1 2" id="KW-0560">Oxidoreductase</keyword>
<dbReference type="InterPro" id="IPR036291">
    <property type="entry name" value="NAD(P)-bd_dom_sf"/>
</dbReference>
<dbReference type="GO" id="GO:0016616">
    <property type="term" value="F:oxidoreductase activity, acting on the CH-OH group of donors, NAD or NADP as acceptor"/>
    <property type="evidence" value="ECO:0007669"/>
    <property type="project" value="InterPro"/>
</dbReference>